<protein>
    <recommendedName>
        <fullName evidence="1">Protein DsrB</fullName>
    </recommendedName>
</protein>
<organism evidence="2 3">
    <name type="scientific">Candidatus Pantoea formicae</name>
    <dbReference type="NCBI Taxonomy" id="2608355"/>
    <lineage>
        <taxon>Bacteria</taxon>
        <taxon>Pseudomonadati</taxon>
        <taxon>Pseudomonadota</taxon>
        <taxon>Gammaproteobacteria</taxon>
        <taxon>Enterobacterales</taxon>
        <taxon>Erwiniaceae</taxon>
        <taxon>Pantoea</taxon>
    </lineage>
</organism>
<comment type="similarity">
    <text evidence="1">Belongs to the DsrB family.</text>
</comment>
<gene>
    <name evidence="1 2" type="primary">dsrB</name>
    <name evidence="2" type="ORF">F3J38_12290</name>
</gene>
<evidence type="ECO:0000313" key="2">
    <source>
        <dbReference type="EMBL" id="NIF00832.1"/>
    </source>
</evidence>
<proteinExistence type="inferred from homology"/>
<sequence length="96" mass="10799">MLCGSSRDADRDQASVFFFRYTVCRIFSGEQSMKVNDRVTVKTDGGPRRVGTVLAVEGFNEGTMYLVALEDYPLGIWFFNESDHAEGVFVEPYVEA</sequence>
<dbReference type="InterPro" id="IPR019717">
    <property type="entry name" value="Dextransucrase_DSRB"/>
</dbReference>
<name>A0ABX0R152_9GAMM</name>
<dbReference type="Proteomes" id="UP000780690">
    <property type="component" value="Unassembled WGS sequence"/>
</dbReference>
<dbReference type="Pfam" id="PF10781">
    <property type="entry name" value="DSRB"/>
    <property type="match status" value="1"/>
</dbReference>
<dbReference type="NCBIfam" id="NF007981">
    <property type="entry name" value="PRK10708.1"/>
    <property type="match status" value="1"/>
</dbReference>
<evidence type="ECO:0000256" key="1">
    <source>
        <dbReference type="HAMAP-Rule" id="MF_01549"/>
    </source>
</evidence>
<keyword evidence="3" id="KW-1185">Reference proteome</keyword>
<reference evidence="2 3" key="1">
    <citation type="journal article" date="2019" name="bioRxiv">
        <title>Bacteria contribute to plant secondary compound degradation in a generalist herbivore system.</title>
        <authorList>
            <person name="Francoeur C.B."/>
            <person name="Khadempour L."/>
            <person name="Moreira-Soto R.D."/>
            <person name="Gotting K."/>
            <person name="Book A.J."/>
            <person name="Pinto-Tomas A.A."/>
            <person name="Keefover-Ring K."/>
            <person name="Currie C.R."/>
        </authorList>
    </citation>
    <scope>NUCLEOTIDE SEQUENCE [LARGE SCALE GENOMIC DNA]</scope>
    <source>
        <strain evidence="2 3">Acro-805</strain>
    </source>
</reference>
<accession>A0ABX0R152</accession>
<dbReference type="HAMAP" id="MF_01549">
    <property type="entry name" value="DsrB"/>
    <property type="match status" value="1"/>
</dbReference>
<comment type="caution">
    <text evidence="2">The sequence shown here is derived from an EMBL/GenBank/DDBJ whole genome shotgun (WGS) entry which is preliminary data.</text>
</comment>
<evidence type="ECO:0000313" key="3">
    <source>
        <dbReference type="Proteomes" id="UP000780690"/>
    </source>
</evidence>
<dbReference type="EMBL" id="VWXD01000003">
    <property type="protein sequence ID" value="NIF00832.1"/>
    <property type="molecule type" value="Genomic_DNA"/>
</dbReference>